<keyword evidence="1" id="KW-0472">Membrane</keyword>
<dbReference type="STRING" id="187304.B0E33_07820"/>
<dbReference type="InterPro" id="IPR013974">
    <property type="entry name" value="SAF"/>
</dbReference>
<evidence type="ECO:0000313" key="4">
    <source>
        <dbReference type="Proteomes" id="UP000048926"/>
    </source>
</evidence>
<feature type="domain" description="SAF" evidence="2">
    <location>
        <begin position="56"/>
        <end position="124"/>
    </location>
</feature>
<dbReference type="SMART" id="SM00858">
    <property type="entry name" value="SAF"/>
    <property type="match status" value="1"/>
</dbReference>
<proteinExistence type="predicted"/>
<organism evidence="3 4">
    <name type="scientific">Roseibium aggregatum</name>
    <dbReference type="NCBI Taxonomy" id="187304"/>
    <lineage>
        <taxon>Bacteria</taxon>
        <taxon>Pseudomonadati</taxon>
        <taxon>Pseudomonadota</taxon>
        <taxon>Alphaproteobacteria</taxon>
        <taxon>Hyphomicrobiales</taxon>
        <taxon>Stappiaceae</taxon>
        <taxon>Roseibium</taxon>
    </lineage>
</organism>
<evidence type="ECO:0000313" key="3">
    <source>
        <dbReference type="EMBL" id="CTQ44644.1"/>
    </source>
</evidence>
<sequence length="266" mass="28420">MCALEYWVLVMKIARIFVLAIAVAAGIIAFRMVMMSGNKPAEPQIVQAPAAEQTKTQVLVAQRDIPLGAKLTADDMSWAKWPEDAVPFGAVTKEASPLANEEYEGRIARAPIFAGEPVRPERLINTDKGFMAAILPKGKRAIAVSVEAETTAGGFILPGDKVDLILTRKSDTGALSETILENIRVLAIDSTTAGEQDQKNLSPKRTATLELTLPQSEVVAQSQQIGTIALALRSAQDSADDADDEGGRRRGVSYVKYGVTSQAGAQ</sequence>
<reference evidence="4" key="1">
    <citation type="submission" date="2015-07" db="EMBL/GenBank/DDBJ databases">
        <authorList>
            <person name="Rodrigo-Torres Lidia"/>
            <person name="Arahal R.David."/>
        </authorList>
    </citation>
    <scope>NUCLEOTIDE SEQUENCE [LARGE SCALE GENOMIC DNA]</scope>
    <source>
        <strain evidence="4">CECT 4801</strain>
    </source>
</reference>
<keyword evidence="1" id="KW-1133">Transmembrane helix</keyword>
<accession>A0A0M6Y4M4</accession>
<dbReference type="AlphaFoldDB" id="A0A0M6Y4M4"/>
<evidence type="ECO:0000259" key="2">
    <source>
        <dbReference type="SMART" id="SM00858"/>
    </source>
</evidence>
<keyword evidence="4" id="KW-1185">Reference proteome</keyword>
<dbReference type="InterPro" id="IPR017592">
    <property type="entry name" value="Pilus_assmbl_Flp-typ_CpaB"/>
</dbReference>
<dbReference type="EMBL" id="CXST01000002">
    <property type="protein sequence ID" value="CTQ44644.1"/>
    <property type="molecule type" value="Genomic_DNA"/>
</dbReference>
<keyword evidence="1" id="KW-0812">Transmembrane</keyword>
<dbReference type="Pfam" id="PF16976">
    <property type="entry name" value="RcpC"/>
    <property type="match status" value="1"/>
</dbReference>
<dbReference type="CDD" id="cd11614">
    <property type="entry name" value="SAF_CpaB_FlgA_like"/>
    <property type="match status" value="1"/>
</dbReference>
<name>A0A0M6Y4M4_9HYPH</name>
<dbReference type="Proteomes" id="UP000048926">
    <property type="component" value="Unassembled WGS sequence"/>
</dbReference>
<dbReference type="InterPro" id="IPR031571">
    <property type="entry name" value="RcpC_dom"/>
</dbReference>
<feature type="transmembrane region" description="Helical" evidence="1">
    <location>
        <begin position="6"/>
        <end position="30"/>
    </location>
</feature>
<gene>
    <name evidence="3" type="ORF">LAL4801_03089</name>
</gene>
<protein>
    <submittedName>
        <fullName evidence="3">Flp pilus assembly protein CpaB</fullName>
    </submittedName>
</protein>
<dbReference type="Pfam" id="PF08666">
    <property type="entry name" value="SAF"/>
    <property type="match status" value="1"/>
</dbReference>
<evidence type="ECO:0000256" key="1">
    <source>
        <dbReference type="SAM" id="Phobius"/>
    </source>
</evidence>
<dbReference type="NCBIfam" id="TIGR03177">
    <property type="entry name" value="pilus_cpaB"/>
    <property type="match status" value="1"/>
</dbReference>